<evidence type="ECO:0000256" key="3">
    <source>
        <dbReference type="ARBA" id="ARBA00022692"/>
    </source>
</evidence>
<keyword evidence="4 7" id="KW-1133">Transmembrane helix</keyword>
<proteinExistence type="inferred from homology"/>
<evidence type="ECO:0000259" key="8">
    <source>
        <dbReference type="Pfam" id="PF00892"/>
    </source>
</evidence>
<dbReference type="PANTHER" id="PTHR22911">
    <property type="entry name" value="ACYL-MALONYL CONDENSING ENZYME-RELATED"/>
    <property type="match status" value="1"/>
</dbReference>
<evidence type="ECO:0000313" key="10">
    <source>
        <dbReference type="Proteomes" id="UP000576821"/>
    </source>
</evidence>
<reference evidence="9 10" key="1">
    <citation type="submission" date="2020-03" db="EMBL/GenBank/DDBJ databases">
        <title>Genomic Encyclopedia of Type Strains, Phase IV (KMG-IV): sequencing the most valuable type-strain genomes for metagenomic binning, comparative biology and taxonomic classification.</title>
        <authorList>
            <person name="Goeker M."/>
        </authorList>
    </citation>
    <scope>NUCLEOTIDE SEQUENCE [LARGE SCALE GENOMIC DNA]</scope>
    <source>
        <strain evidence="9 10">DSM 21299</strain>
    </source>
</reference>
<evidence type="ECO:0000256" key="5">
    <source>
        <dbReference type="ARBA" id="ARBA00023136"/>
    </source>
</evidence>
<dbReference type="Pfam" id="PF00892">
    <property type="entry name" value="EamA"/>
    <property type="match status" value="2"/>
</dbReference>
<dbReference type="SUPFAM" id="SSF103481">
    <property type="entry name" value="Multidrug resistance efflux transporter EmrE"/>
    <property type="match status" value="2"/>
</dbReference>
<feature type="transmembrane region" description="Helical" evidence="7">
    <location>
        <begin position="152"/>
        <end position="170"/>
    </location>
</feature>
<dbReference type="AlphaFoldDB" id="A0A846MH38"/>
<evidence type="ECO:0000256" key="4">
    <source>
        <dbReference type="ARBA" id="ARBA00022989"/>
    </source>
</evidence>
<evidence type="ECO:0000313" key="9">
    <source>
        <dbReference type="EMBL" id="NIJ18005.1"/>
    </source>
</evidence>
<accession>A0A846MH38</accession>
<comment type="similarity">
    <text evidence="2">Belongs to the drug/metabolite transporter (DMT) superfamily. 10 TMS drug/metabolite exporter (DME) (TC 2.A.7.3) family.</text>
</comment>
<dbReference type="InterPro" id="IPR000620">
    <property type="entry name" value="EamA_dom"/>
</dbReference>
<keyword evidence="10" id="KW-1185">Reference proteome</keyword>
<evidence type="ECO:0000256" key="6">
    <source>
        <dbReference type="SAM" id="MobiDB-lite"/>
    </source>
</evidence>
<dbReference type="Proteomes" id="UP000576821">
    <property type="component" value="Unassembled WGS sequence"/>
</dbReference>
<feature type="region of interest" description="Disordered" evidence="6">
    <location>
        <begin position="1"/>
        <end position="27"/>
    </location>
</feature>
<comment type="subcellular location">
    <subcellularLocation>
        <location evidence="1">Membrane</location>
        <topology evidence="1">Multi-pass membrane protein</topology>
    </subcellularLocation>
</comment>
<dbReference type="InterPro" id="IPR037185">
    <property type="entry name" value="EmrE-like"/>
</dbReference>
<keyword evidence="5 7" id="KW-0472">Membrane</keyword>
<feature type="transmembrane region" description="Helical" evidence="7">
    <location>
        <begin position="102"/>
        <end position="119"/>
    </location>
</feature>
<evidence type="ECO:0000256" key="7">
    <source>
        <dbReference type="SAM" id="Phobius"/>
    </source>
</evidence>
<organism evidence="9 10">
    <name type="scientific">Sphingobium vermicomposti</name>
    <dbReference type="NCBI Taxonomy" id="529005"/>
    <lineage>
        <taxon>Bacteria</taxon>
        <taxon>Pseudomonadati</taxon>
        <taxon>Pseudomonadota</taxon>
        <taxon>Alphaproteobacteria</taxon>
        <taxon>Sphingomonadales</taxon>
        <taxon>Sphingomonadaceae</taxon>
        <taxon>Sphingobium</taxon>
    </lineage>
</organism>
<feature type="transmembrane region" description="Helical" evidence="7">
    <location>
        <begin position="289"/>
        <end position="307"/>
    </location>
</feature>
<protein>
    <submittedName>
        <fullName evidence="9">Drug/metabolite transporter (DMT)-like permease</fullName>
    </submittedName>
</protein>
<keyword evidence="3 7" id="KW-0812">Transmembrane</keyword>
<dbReference type="PANTHER" id="PTHR22911:SF6">
    <property type="entry name" value="SOLUTE CARRIER FAMILY 35 MEMBER G1"/>
    <property type="match status" value="1"/>
</dbReference>
<feature type="compositionally biased region" description="Polar residues" evidence="6">
    <location>
        <begin position="1"/>
        <end position="14"/>
    </location>
</feature>
<dbReference type="GO" id="GO:0016020">
    <property type="term" value="C:membrane"/>
    <property type="evidence" value="ECO:0007669"/>
    <property type="project" value="UniProtKB-SubCell"/>
</dbReference>
<evidence type="ECO:0000256" key="1">
    <source>
        <dbReference type="ARBA" id="ARBA00004141"/>
    </source>
</evidence>
<evidence type="ECO:0000256" key="2">
    <source>
        <dbReference type="ARBA" id="ARBA00009853"/>
    </source>
</evidence>
<dbReference type="EMBL" id="JAASQR010000004">
    <property type="protein sequence ID" value="NIJ18005.1"/>
    <property type="molecule type" value="Genomic_DNA"/>
</dbReference>
<name>A0A846MH38_9SPHN</name>
<feature type="transmembrane region" description="Helical" evidence="7">
    <location>
        <begin position="207"/>
        <end position="227"/>
    </location>
</feature>
<comment type="caution">
    <text evidence="9">The sequence shown here is derived from an EMBL/GenBank/DDBJ whole genome shotgun (WGS) entry which is preliminary data.</text>
</comment>
<feature type="transmembrane region" description="Helical" evidence="7">
    <location>
        <begin position="176"/>
        <end position="195"/>
    </location>
</feature>
<gene>
    <name evidence="9" type="ORF">FHS54_003005</name>
</gene>
<feature type="transmembrane region" description="Helical" evidence="7">
    <location>
        <begin position="67"/>
        <end position="90"/>
    </location>
</feature>
<feature type="transmembrane region" description="Helical" evidence="7">
    <location>
        <begin position="233"/>
        <end position="251"/>
    </location>
</feature>
<sequence>MPPSSSRDQISQQPHPHRGASDHKGPPVEHRARGIALRLGAVTAFGAMMAAMKYATENGVAPVEILFYRNLFSLPTIIAWIMWSGGFSVVRTQRPGAHATRSFLGLGVMFLTFMALSRLPLAEATVISFSAPLFATMLSALVLREMVGWHRWSAIGIGFVGVLIAVQPSGSDLPTAGVAIGLAAALGAAVIVITLRQIGQTEGAAATVFWFNVVCLTATALPMPFVFQVHEPVVWVALLLGGLVGGFAQIMMTSAVRYAPVSVLAPFDYVQMLWAIFWGYILFAAVPTAPTIAGAALIAGAGYYVVWRERKLNRPVTGVAKL</sequence>
<feature type="domain" description="EamA" evidence="8">
    <location>
        <begin position="33"/>
        <end position="165"/>
    </location>
</feature>
<feature type="domain" description="EamA" evidence="8">
    <location>
        <begin position="176"/>
        <end position="301"/>
    </location>
</feature>
<feature type="transmembrane region" description="Helical" evidence="7">
    <location>
        <begin position="35"/>
        <end position="55"/>
    </location>
</feature>